<dbReference type="RefSeq" id="WP_091237133.1">
    <property type="nucleotide sequence ID" value="NZ_FMKA01000075.1"/>
</dbReference>
<feature type="chain" id="PRO_5038879225" evidence="1">
    <location>
        <begin position="23"/>
        <end position="113"/>
    </location>
</feature>
<dbReference type="OrthoDB" id="2059201at2"/>
<name>A0A1D3TZF5_9FIRM</name>
<feature type="signal peptide" evidence="1">
    <location>
        <begin position="1"/>
        <end position="22"/>
    </location>
</feature>
<dbReference type="PROSITE" id="PS51257">
    <property type="entry name" value="PROKAR_LIPOPROTEIN"/>
    <property type="match status" value="1"/>
</dbReference>
<evidence type="ECO:0000313" key="3">
    <source>
        <dbReference type="Proteomes" id="UP000199315"/>
    </source>
</evidence>
<proteinExistence type="predicted"/>
<keyword evidence="3" id="KW-1185">Reference proteome</keyword>
<gene>
    <name evidence="2" type="ORF">SAMN05421730_10755</name>
</gene>
<dbReference type="Proteomes" id="UP000199315">
    <property type="component" value="Unassembled WGS sequence"/>
</dbReference>
<protein>
    <submittedName>
        <fullName evidence="2">Uncharacterized protein</fullName>
    </submittedName>
</protein>
<organism evidence="2 3">
    <name type="scientific">Anaerobium acetethylicum</name>
    <dbReference type="NCBI Taxonomy" id="1619234"/>
    <lineage>
        <taxon>Bacteria</taxon>
        <taxon>Bacillati</taxon>
        <taxon>Bacillota</taxon>
        <taxon>Clostridia</taxon>
        <taxon>Lachnospirales</taxon>
        <taxon>Lachnospiraceae</taxon>
        <taxon>Anaerobium</taxon>
    </lineage>
</organism>
<keyword evidence="1" id="KW-0732">Signal</keyword>
<dbReference type="AlphaFoldDB" id="A0A1D3TZF5"/>
<dbReference type="EMBL" id="FMKA01000075">
    <property type="protein sequence ID" value="SCP99943.1"/>
    <property type="molecule type" value="Genomic_DNA"/>
</dbReference>
<dbReference type="STRING" id="1619234.SAMN05421730_10755"/>
<accession>A0A1D3TZF5</accession>
<evidence type="ECO:0000313" key="2">
    <source>
        <dbReference type="EMBL" id="SCP99943.1"/>
    </source>
</evidence>
<evidence type="ECO:0000256" key="1">
    <source>
        <dbReference type="SAM" id="SignalP"/>
    </source>
</evidence>
<sequence length="113" mass="12493">MSTTIKTYVGIFILMLSVFSMAGVMSACIDANNARDFHAAVMAEVEDSNFAPSVIQACKVQAEKSGYELLVDSNSVVRDEDGKPTLMEVILRYEYRIDFLGVVSTQQIRGFAR</sequence>
<reference evidence="2 3" key="1">
    <citation type="submission" date="2016-09" db="EMBL/GenBank/DDBJ databases">
        <authorList>
            <person name="Capua I."/>
            <person name="De Benedictis P."/>
            <person name="Joannis T."/>
            <person name="Lombin L.H."/>
            <person name="Cattoli G."/>
        </authorList>
    </citation>
    <scope>NUCLEOTIDE SEQUENCE [LARGE SCALE GENOMIC DNA]</scope>
    <source>
        <strain evidence="2 3">GluBS11</strain>
    </source>
</reference>